<dbReference type="Pfam" id="PF02135">
    <property type="entry name" value="zf-TAZ"/>
    <property type="match status" value="1"/>
</dbReference>
<evidence type="ECO:0000256" key="8">
    <source>
        <dbReference type="ARBA" id="ARBA00023015"/>
    </source>
</evidence>
<keyword evidence="7" id="KW-0156">Chromatin regulator</keyword>
<evidence type="ECO:0000256" key="3">
    <source>
        <dbReference type="ARBA" id="ARBA00022679"/>
    </source>
</evidence>
<evidence type="ECO:0000256" key="5">
    <source>
        <dbReference type="ARBA" id="ARBA00022771"/>
    </source>
</evidence>
<evidence type="ECO:0000256" key="13">
    <source>
        <dbReference type="SAM" id="MobiDB-lite"/>
    </source>
</evidence>
<feature type="compositionally biased region" description="Low complexity" evidence="13">
    <location>
        <begin position="319"/>
        <end position="331"/>
    </location>
</feature>
<comment type="subcellular location">
    <subcellularLocation>
        <location evidence="1">Nucleus</location>
    </subcellularLocation>
</comment>
<dbReference type="SUPFAM" id="SSF57933">
    <property type="entry name" value="TAZ domain"/>
    <property type="match status" value="1"/>
</dbReference>
<dbReference type="PANTHER" id="PTHR13808">
    <property type="entry name" value="CBP/P300-RELATED"/>
    <property type="match status" value="1"/>
</dbReference>
<comment type="catalytic activity">
    <reaction evidence="11">
        <text>L-lysyl-[protein] + acetyl-CoA = N(6)-acetyl-L-lysyl-[protein] + CoA + H(+)</text>
        <dbReference type="Rhea" id="RHEA:45948"/>
        <dbReference type="Rhea" id="RHEA-COMP:9752"/>
        <dbReference type="Rhea" id="RHEA-COMP:10731"/>
        <dbReference type="ChEBI" id="CHEBI:15378"/>
        <dbReference type="ChEBI" id="CHEBI:29969"/>
        <dbReference type="ChEBI" id="CHEBI:57287"/>
        <dbReference type="ChEBI" id="CHEBI:57288"/>
        <dbReference type="ChEBI" id="CHEBI:61930"/>
        <dbReference type="EC" id="2.3.1.48"/>
    </reaction>
</comment>
<name>A0ABP1PSD9_9HEXA</name>
<feature type="region of interest" description="Disordered" evidence="13">
    <location>
        <begin position="180"/>
        <end position="248"/>
    </location>
</feature>
<evidence type="ECO:0000256" key="10">
    <source>
        <dbReference type="ARBA" id="ARBA00023242"/>
    </source>
</evidence>
<feature type="zinc finger region" description="TAZ-type" evidence="12">
    <location>
        <begin position="34"/>
        <end position="135"/>
    </location>
</feature>
<feature type="compositionally biased region" description="Basic and acidic residues" evidence="13">
    <location>
        <begin position="223"/>
        <end position="234"/>
    </location>
</feature>
<feature type="domain" description="TAZ-type" evidence="14">
    <location>
        <begin position="34"/>
        <end position="135"/>
    </location>
</feature>
<dbReference type="PANTHER" id="PTHR13808:SF1">
    <property type="entry name" value="HISTONE ACETYLTRANSFERASE"/>
    <property type="match status" value="1"/>
</dbReference>
<evidence type="ECO:0000259" key="14">
    <source>
        <dbReference type="PROSITE" id="PS50134"/>
    </source>
</evidence>
<evidence type="ECO:0000313" key="16">
    <source>
        <dbReference type="Proteomes" id="UP001642540"/>
    </source>
</evidence>
<keyword evidence="16" id="KW-1185">Reference proteome</keyword>
<evidence type="ECO:0000256" key="4">
    <source>
        <dbReference type="ARBA" id="ARBA00022723"/>
    </source>
</evidence>
<evidence type="ECO:0000256" key="1">
    <source>
        <dbReference type="ARBA" id="ARBA00004123"/>
    </source>
</evidence>
<organism evidence="15 16">
    <name type="scientific">Orchesella dallaii</name>
    <dbReference type="NCBI Taxonomy" id="48710"/>
    <lineage>
        <taxon>Eukaryota</taxon>
        <taxon>Metazoa</taxon>
        <taxon>Ecdysozoa</taxon>
        <taxon>Arthropoda</taxon>
        <taxon>Hexapoda</taxon>
        <taxon>Collembola</taxon>
        <taxon>Entomobryomorpha</taxon>
        <taxon>Entomobryoidea</taxon>
        <taxon>Orchesellidae</taxon>
        <taxon>Orchesellinae</taxon>
        <taxon>Orchesella</taxon>
    </lineage>
</organism>
<feature type="compositionally biased region" description="Basic residues" evidence="13">
    <location>
        <begin position="278"/>
        <end position="288"/>
    </location>
</feature>
<keyword evidence="9" id="KW-0804">Transcription</keyword>
<dbReference type="Proteomes" id="UP001642540">
    <property type="component" value="Unassembled WGS sequence"/>
</dbReference>
<keyword evidence="3" id="KW-0808">Transferase</keyword>
<gene>
    <name evidence="15" type="ORF">ODALV1_LOCUS2662</name>
</gene>
<feature type="region of interest" description="Disordered" evidence="13">
    <location>
        <begin position="275"/>
        <end position="382"/>
    </location>
</feature>
<evidence type="ECO:0000256" key="11">
    <source>
        <dbReference type="ARBA" id="ARBA00048017"/>
    </source>
</evidence>
<dbReference type="SMART" id="SM00551">
    <property type="entry name" value="ZnF_TAZ"/>
    <property type="match status" value="1"/>
</dbReference>
<dbReference type="Gene3D" id="1.20.1020.10">
    <property type="entry name" value="TAZ domain"/>
    <property type="match status" value="1"/>
</dbReference>
<dbReference type="EMBL" id="CAXLJM020000007">
    <property type="protein sequence ID" value="CAL8073642.1"/>
    <property type="molecule type" value="Genomic_DNA"/>
</dbReference>
<evidence type="ECO:0000256" key="6">
    <source>
        <dbReference type="ARBA" id="ARBA00022833"/>
    </source>
</evidence>
<dbReference type="InterPro" id="IPR013178">
    <property type="entry name" value="Histone_AcTrfase_Rtt109/CBP"/>
</dbReference>
<proteinExistence type="predicted"/>
<accession>A0ABP1PSD9</accession>
<feature type="compositionally biased region" description="Low complexity" evidence="13">
    <location>
        <begin position="235"/>
        <end position="247"/>
    </location>
</feature>
<keyword evidence="8" id="KW-0805">Transcription regulation</keyword>
<dbReference type="PROSITE" id="PS50134">
    <property type="entry name" value="ZF_TAZ"/>
    <property type="match status" value="1"/>
</dbReference>
<feature type="compositionally biased region" description="Low complexity" evidence="13">
    <location>
        <begin position="357"/>
        <end position="369"/>
    </location>
</feature>
<keyword evidence="6 12" id="KW-0862">Zinc</keyword>
<evidence type="ECO:0000256" key="2">
    <source>
        <dbReference type="ARBA" id="ARBA00013184"/>
    </source>
</evidence>
<feature type="compositionally biased region" description="Polar residues" evidence="13">
    <location>
        <begin position="200"/>
        <end position="221"/>
    </location>
</feature>
<keyword evidence="5 12" id="KW-0863">Zinc-finger</keyword>
<evidence type="ECO:0000256" key="9">
    <source>
        <dbReference type="ARBA" id="ARBA00023163"/>
    </source>
</evidence>
<sequence>MMKVGPHVITHSHCSVMHNHDNREMVPRVGTPQAGGNLKLIQCQLMLLLHARRCQQRRELMISSNRQSNVTNNVARAILLNCPIRHCRAMKEVLDHMKKCQLGAVCTFQHCTTSLRILSHWTNCTVVDCPLCQCVRQRMRRAKEWEATLPRSSRYTLLAAALRSSQTPRPVPPNCHVAEQAEEGQSGVPCQGQDELRPCPTNQLDGNGTSAQRQQQEQQGKSIDCDKTIKDNDKTTSSTSPDVPTPSLDQVRSAYEQLGIPCPESALKRLMATLPSSSRHRAKRHHHEISKSRSSHGNLMDTADNNDEGNPDHGVFDCSTHSPVSTSSNSDSDPEQPPSPSSSSNRVLRHYQQPLISSTTTPNNSTVSSRLPFKPSTRSRPS</sequence>
<evidence type="ECO:0000256" key="7">
    <source>
        <dbReference type="ARBA" id="ARBA00022853"/>
    </source>
</evidence>
<keyword evidence="4 12" id="KW-0479">Metal-binding</keyword>
<evidence type="ECO:0000313" key="15">
    <source>
        <dbReference type="EMBL" id="CAL8073642.1"/>
    </source>
</evidence>
<dbReference type="EC" id="2.3.1.48" evidence="2"/>
<dbReference type="InterPro" id="IPR035898">
    <property type="entry name" value="TAZ_dom_sf"/>
</dbReference>
<comment type="caution">
    <text evidence="15">The sequence shown here is derived from an EMBL/GenBank/DDBJ whole genome shotgun (WGS) entry which is preliminary data.</text>
</comment>
<protein>
    <recommendedName>
        <fullName evidence="2">histone acetyltransferase</fullName>
        <ecNumber evidence="2">2.3.1.48</ecNumber>
    </recommendedName>
</protein>
<reference evidence="15 16" key="1">
    <citation type="submission" date="2024-08" db="EMBL/GenBank/DDBJ databases">
        <authorList>
            <person name="Cucini C."/>
            <person name="Frati F."/>
        </authorList>
    </citation>
    <scope>NUCLEOTIDE SEQUENCE [LARGE SCALE GENOMIC DNA]</scope>
</reference>
<dbReference type="InterPro" id="IPR000197">
    <property type="entry name" value="Znf_TAZ"/>
</dbReference>
<keyword evidence="10" id="KW-0539">Nucleus</keyword>
<evidence type="ECO:0000256" key="12">
    <source>
        <dbReference type="PROSITE-ProRule" id="PRU00203"/>
    </source>
</evidence>